<dbReference type="InterPro" id="IPR052106">
    <property type="entry name" value="PINc/VapC_TA"/>
</dbReference>
<protein>
    <submittedName>
        <fullName evidence="2">PIN domain protein</fullName>
    </submittedName>
</protein>
<accession>A0A811T9H2</accession>
<gene>
    <name evidence="2" type="ORF">DIAAKJNI_00260</name>
</gene>
<dbReference type="PANTHER" id="PTHR38826">
    <property type="entry name" value="RIBONUCLEASE VAPC13"/>
    <property type="match status" value="1"/>
</dbReference>
<name>A0A811T9H2_9EURY</name>
<evidence type="ECO:0000259" key="1">
    <source>
        <dbReference type="Pfam" id="PF01850"/>
    </source>
</evidence>
<dbReference type="Pfam" id="PF01850">
    <property type="entry name" value="PIN"/>
    <property type="match status" value="1"/>
</dbReference>
<evidence type="ECO:0000313" key="3">
    <source>
        <dbReference type="Proteomes" id="UP000639006"/>
    </source>
</evidence>
<dbReference type="InterPro" id="IPR002716">
    <property type="entry name" value="PIN_dom"/>
</dbReference>
<sequence length="138" mass="15814">MYIDSNIFIFAATGKEELGQNCRKIIKLINEQKITCAASFLVIDEVIWILKKEVGKDDAIKITKAMLSMPIKWIEIKKSVIIRMMDTYEKTTLDPRDAIHISSMKEVGLSDIVSEDDDFDKVEGIERINASECIEKYH</sequence>
<dbReference type="Gene3D" id="3.40.50.1010">
    <property type="entry name" value="5'-nuclease"/>
    <property type="match status" value="1"/>
</dbReference>
<dbReference type="AlphaFoldDB" id="A0A811T9H2"/>
<evidence type="ECO:0000313" key="2">
    <source>
        <dbReference type="EMBL" id="CAD6492263.1"/>
    </source>
</evidence>
<organism evidence="2 3">
    <name type="scientific">Candidatus Argoarchaeum ethanivorans</name>
    <dbReference type="NCBI Taxonomy" id="2608793"/>
    <lineage>
        <taxon>Archaea</taxon>
        <taxon>Methanobacteriati</taxon>
        <taxon>Methanobacteriota</taxon>
        <taxon>Stenosarchaea group</taxon>
        <taxon>Methanomicrobia</taxon>
        <taxon>Methanosarcinales</taxon>
        <taxon>Methanosarcinales incertae sedis</taxon>
        <taxon>GOM Arc I cluster</taxon>
        <taxon>Candidatus Argoarchaeum</taxon>
    </lineage>
</organism>
<proteinExistence type="predicted"/>
<dbReference type="CDD" id="cd09854">
    <property type="entry name" value="PIN_VapC-like"/>
    <property type="match status" value="1"/>
</dbReference>
<comment type="caution">
    <text evidence="2">The sequence shown here is derived from an EMBL/GenBank/DDBJ whole genome shotgun (WGS) entry which is preliminary data.</text>
</comment>
<dbReference type="EMBL" id="CAJHIQ010000010">
    <property type="protein sequence ID" value="CAD6492263.1"/>
    <property type="molecule type" value="Genomic_DNA"/>
</dbReference>
<reference evidence="2" key="1">
    <citation type="submission" date="2020-10" db="EMBL/GenBank/DDBJ databases">
        <authorList>
            <person name="Hahn C.J."/>
            <person name="Laso-Perez R."/>
            <person name="Vulcano F."/>
            <person name="Vaziourakis K.-M."/>
            <person name="Stokke R."/>
            <person name="Steen I.H."/>
            <person name="Teske A."/>
            <person name="Boetius A."/>
            <person name="Liebeke M."/>
            <person name="Amann R."/>
            <person name="Knittel K."/>
        </authorList>
    </citation>
    <scope>NUCLEOTIDE SEQUENCE</scope>
    <source>
        <strain evidence="2">Gfbio:e3339647-f889-4370-9287-4fb5cb688e4c:AG392M11_GoMArc1</strain>
    </source>
</reference>
<dbReference type="InterPro" id="IPR029060">
    <property type="entry name" value="PIN-like_dom_sf"/>
</dbReference>
<dbReference type="SUPFAM" id="SSF88723">
    <property type="entry name" value="PIN domain-like"/>
    <property type="match status" value="1"/>
</dbReference>
<feature type="domain" description="PIN" evidence="1">
    <location>
        <begin position="1"/>
        <end position="123"/>
    </location>
</feature>
<dbReference type="PANTHER" id="PTHR38826:SF5">
    <property type="entry name" value="RIBONUCLEASE VAPC13"/>
    <property type="match status" value="1"/>
</dbReference>
<dbReference type="Proteomes" id="UP000639006">
    <property type="component" value="Unassembled WGS sequence"/>
</dbReference>